<dbReference type="InParanoid" id="G2Y1I2"/>
<organism evidence="1 2">
    <name type="scientific">Botryotinia fuckeliana (strain T4)</name>
    <name type="common">Noble rot fungus</name>
    <name type="synonym">Botrytis cinerea</name>
    <dbReference type="NCBI Taxonomy" id="999810"/>
    <lineage>
        <taxon>Eukaryota</taxon>
        <taxon>Fungi</taxon>
        <taxon>Dikarya</taxon>
        <taxon>Ascomycota</taxon>
        <taxon>Pezizomycotina</taxon>
        <taxon>Leotiomycetes</taxon>
        <taxon>Helotiales</taxon>
        <taxon>Sclerotiniaceae</taxon>
        <taxon>Botrytis</taxon>
    </lineage>
</organism>
<evidence type="ECO:0000313" key="1">
    <source>
        <dbReference type="EMBL" id="CCD46522.1"/>
    </source>
</evidence>
<dbReference type="Proteomes" id="UP000008177">
    <property type="component" value="Unplaced contigs"/>
</dbReference>
<dbReference type="HOGENOM" id="CLU_2512361_0_0_1"/>
<name>G2Y1I2_BOTF4</name>
<gene>
    <name evidence="1" type="ORF">BofuT4_uP041330.1</name>
</gene>
<evidence type="ECO:0000313" key="2">
    <source>
        <dbReference type="Proteomes" id="UP000008177"/>
    </source>
</evidence>
<reference evidence="2" key="1">
    <citation type="journal article" date="2011" name="PLoS Genet.">
        <title>Genomic analysis of the necrotrophic fungal pathogens Sclerotinia sclerotiorum and Botrytis cinerea.</title>
        <authorList>
            <person name="Amselem J."/>
            <person name="Cuomo C.A."/>
            <person name="van Kan J.A."/>
            <person name="Viaud M."/>
            <person name="Benito E.P."/>
            <person name="Couloux A."/>
            <person name="Coutinho P.M."/>
            <person name="de Vries R.P."/>
            <person name="Dyer P.S."/>
            <person name="Fillinger S."/>
            <person name="Fournier E."/>
            <person name="Gout L."/>
            <person name="Hahn M."/>
            <person name="Kohn L."/>
            <person name="Lapalu N."/>
            <person name="Plummer K.M."/>
            <person name="Pradier J.M."/>
            <person name="Quevillon E."/>
            <person name="Sharon A."/>
            <person name="Simon A."/>
            <person name="ten Have A."/>
            <person name="Tudzynski B."/>
            <person name="Tudzynski P."/>
            <person name="Wincker P."/>
            <person name="Andrew M."/>
            <person name="Anthouard V."/>
            <person name="Beever R.E."/>
            <person name="Beffa R."/>
            <person name="Benoit I."/>
            <person name="Bouzid O."/>
            <person name="Brault B."/>
            <person name="Chen Z."/>
            <person name="Choquer M."/>
            <person name="Collemare J."/>
            <person name="Cotton P."/>
            <person name="Danchin E.G."/>
            <person name="Da Silva C."/>
            <person name="Gautier A."/>
            <person name="Giraud C."/>
            <person name="Giraud T."/>
            <person name="Gonzalez C."/>
            <person name="Grossetete S."/>
            <person name="Guldener U."/>
            <person name="Henrissat B."/>
            <person name="Howlett B.J."/>
            <person name="Kodira C."/>
            <person name="Kretschmer M."/>
            <person name="Lappartient A."/>
            <person name="Leroch M."/>
            <person name="Levis C."/>
            <person name="Mauceli E."/>
            <person name="Neuveglise C."/>
            <person name="Oeser B."/>
            <person name="Pearson M."/>
            <person name="Poulain J."/>
            <person name="Poussereau N."/>
            <person name="Quesneville H."/>
            <person name="Rascle C."/>
            <person name="Schumacher J."/>
            <person name="Segurens B."/>
            <person name="Sexton A."/>
            <person name="Silva E."/>
            <person name="Sirven C."/>
            <person name="Soanes D.M."/>
            <person name="Talbot N.J."/>
            <person name="Templeton M."/>
            <person name="Yandava C."/>
            <person name="Yarden O."/>
            <person name="Zeng Q."/>
            <person name="Rollins J.A."/>
            <person name="Lebrun M.H."/>
            <person name="Dickman M."/>
        </authorList>
    </citation>
    <scope>NUCLEOTIDE SEQUENCE [LARGE SCALE GENOMIC DNA]</scope>
    <source>
        <strain evidence="2">T4</strain>
    </source>
</reference>
<dbReference type="EMBL" id="FQ790282">
    <property type="protein sequence ID" value="CCD46522.1"/>
    <property type="molecule type" value="Genomic_DNA"/>
</dbReference>
<dbReference type="AlphaFoldDB" id="G2Y1I2"/>
<sequence>MNTDPFDASEDFSYLALGCDAPYVFCNFGCVDEDIWEEASTKGNMENIPHNRSALFAPKTQPTMTTAVDAFALAALAFFDRGGVK</sequence>
<accession>G2Y1I2</accession>
<proteinExistence type="predicted"/>
<protein>
    <submittedName>
        <fullName evidence="1">Uncharacterized protein</fullName>
    </submittedName>
</protein>